<evidence type="ECO:0000313" key="1">
    <source>
        <dbReference type="EMBL" id="MCI4682317.1"/>
    </source>
</evidence>
<reference evidence="1" key="1">
    <citation type="journal article" date="2022" name="ISME J.">
        <title>Identification of active gaseous-alkane degraders at natural gas seeps.</title>
        <authorList>
            <person name="Farhan Ul Haque M."/>
            <person name="Hernandez M."/>
            <person name="Crombie A.T."/>
            <person name="Murrell J.C."/>
        </authorList>
    </citation>
    <scope>NUCLEOTIDE SEQUENCE</scope>
    <source>
        <strain evidence="1">PC2</strain>
    </source>
</reference>
<name>A0ABS9Z403_9HYPH</name>
<dbReference type="Proteomes" id="UP001139104">
    <property type="component" value="Unassembled WGS sequence"/>
</dbReference>
<protein>
    <submittedName>
        <fullName evidence="1">Uncharacterized protein</fullName>
    </submittedName>
</protein>
<dbReference type="EMBL" id="JAIVFP010000001">
    <property type="protein sequence ID" value="MCI4682317.1"/>
    <property type="molecule type" value="Genomic_DNA"/>
</dbReference>
<organism evidence="1 2">
    <name type="scientific">Candidatus Rhodoblastus alkanivorans</name>
    <dbReference type="NCBI Taxonomy" id="2954117"/>
    <lineage>
        <taxon>Bacteria</taxon>
        <taxon>Pseudomonadati</taxon>
        <taxon>Pseudomonadota</taxon>
        <taxon>Alphaproteobacteria</taxon>
        <taxon>Hyphomicrobiales</taxon>
        <taxon>Rhodoblastaceae</taxon>
        <taxon>Rhodoblastus</taxon>
    </lineage>
</organism>
<keyword evidence="2" id="KW-1185">Reference proteome</keyword>
<accession>A0ABS9Z403</accession>
<comment type="caution">
    <text evidence="1">The sequence shown here is derived from an EMBL/GenBank/DDBJ whole genome shotgun (WGS) entry which is preliminary data.</text>
</comment>
<evidence type="ECO:0000313" key="2">
    <source>
        <dbReference type="Proteomes" id="UP001139104"/>
    </source>
</evidence>
<sequence length="85" mass="9256">MPNPKLIDSPLSRVVEEDGERVEILIYRIEGAEWTLEIVAADGCSTVWEEPFESDGEALAEAVSAIQQEGIKSFLEGGVEKGALH</sequence>
<dbReference type="RefSeq" id="WP_243066336.1">
    <property type="nucleotide sequence ID" value="NZ_JAIVFK010000064.1"/>
</dbReference>
<proteinExistence type="predicted"/>
<gene>
    <name evidence="1" type="ORF">K2U94_06020</name>
</gene>